<keyword evidence="1" id="KW-0472">Membrane</keyword>
<proteinExistence type="predicted"/>
<feature type="transmembrane region" description="Helical" evidence="1">
    <location>
        <begin position="88"/>
        <end position="105"/>
    </location>
</feature>
<name>A0A1H1DES9_9EURY</name>
<evidence type="ECO:0000313" key="3">
    <source>
        <dbReference type="EMBL" id="SDQ74997.1"/>
    </source>
</evidence>
<reference evidence="3" key="2">
    <citation type="submission" date="2016-10" db="EMBL/GenBank/DDBJ databases">
        <authorList>
            <person name="de Groot N.N."/>
        </authorList>
    </citation>
    <scope>NUCLEOTIDE SEQUENCE [LARGE SCALE GENOMIC DNA]</scope>
    <source>
        <strain evidence="3">CGMCC 1.12397</strain>
    </source>
</reference>
<keyword evidence="1" id="KW-1133">Transmembrane helix</keyword>
<sequence length="119" mass="12075">MPSTSLVESVSRVKVVSSAAIGLLAAVAIGLGYFRPSAPVAVALAFLLAVAAVGGLRPFADTVAYQLLLTAAFAAFGLSVIVTEGKTVLSVFFAILGAVGVLHYGRRALRSGLWTPVSG</sequence>
<reference evidence="2 5" key="3">
    <citation type="submission" date="2018-07" db="EMBL/GenBank/DDBJ databases">
        <title>Genome sequence of extremly halophilic archaeon Halopelagius longus strain BC12-B1.</title>
        <authorList>
            <person name="Zhang X."/>
        </authorList>
    </citation>
    <scope>NUCLEOTIDE SEQUENCE [LARGE SCALE GENOMIC DNA]</scope>
    <source>
        <strain evidence="2 5">BC12-B1</strain>
    </source>
</reference>
<organism evidence="3 4">
    <name type="scientific">Halopelagius longus</name>
    <dbReference type="NCBI Taxonomy" id="1236180"/>
    <lineage>
        <taxon>Archaea</taxon>
        <taxon>Methanobacteriati</taxon>
        <taxon>Methanobacteriota</taxon>
        <taxon>Stenosarchaea group</taxon>
        <taxon>Halobacteria</taxon>
        <taxon>Halobacteriales</taxon>
        <taxon>Haloferacaceae</taxon>
    </lineage>
</organism>
<dbReference type="Proteomes" id="UP000255421">
    <property type="component" value="Unassembled WGS sequence"/>
</dbReference>
<keyword evidence="5" id="KW-1185">Reference proteome</keyword>
<dbReference type="RefSeq" id="WP_092537620.1">
    <property type="nucleotide sequence ID" value="NZ_FNKQ01000003.1"/>
</dbReference>
<dbReference type="OrthoDB" id="275308at2157"/>
<evidence type="ECO:0000313" key="5">
    <source>
        <dbReference type="Proteomes" id="UP000255421"/>
    </source>
</evidence>
<feature type="transmembrane region" description="Helical" evidence="1">
    <location>
        <begin position="12"/>
        <end position="34"/>
    </location>
</feature>
<feature type="transmembrane region" description="Helical" evidence="1">
    <location>
        <begin position="40"/>
        <end position="56"/>
    </location>
</feature>
<keyword evidence="1" id="KW-0812">Transmembrane</keyword>
<evidence type="ECO:0000313" key="2">
    <source>
        <dbReference type="EMBL" id="RDI71303.1"/>
    </source>
</evidence>
<dbReference type="EMBL" id="FNKQ01000003">
    <property type="protein sequence ID" value="SDQ74997.1"/>
    <property type="molecule type" value="Genomic_DNA"/>
</dbReference>
<dbReference type="EMBL" id="QQST01000001">
    <property type="protein sequence ID" value="RDI71303.1"/>
    <property type="molecule type" value="Genomic_DNA"/>
</dbReference>
<gene>
    <name evidence="2" type="ORF">DWB78_05905</name>
    <name evidence="3" type="ORF">SAMN05216278_2379</name>
</gene>
<protein>
    <submittedName>
        <fullName evidence="3">Uncharacterized protein</fullName>
    </submittedName>
</protein>
<evidence type="ECO:0000256" key="1">
    <source>
        <dbReference type="SAM" id="Phobius"/>
    </source>
</evidence>
<accession>A0A1H1DES9</accession>
<reference evidence="4" key="1">
    <citation type="submission" date="2016-10" db="EMBL/GenBank/DDBJ databases">
        <authorList>
            <person name="Varghese N."/>
            <person name="Submissions S."/>
        </authorList>
    </citation>
    <scope>NUCLEOTIDE SEQUENCE [LARGE SCALE GENOMIC DNA]</scope>
    <source>
        <strain evidence="4">CGMCC 1.12397</strain>
    </source>
</reference>
<evidence type="ECO:0000313" key="4">
    <source>
        <dbReference type="Proteomes" id="UP000199289"/>
    </source>
</evidence>
<dbReference type="AlphaFoldDB" id="A0A1H1DES9"/>
<feature type="transmembrane region" description="Helical" evidence="1">
    <location>
        <begin position="63"/>
        <end position="82"/>
    </location>
</feature>
<dbReference type="Proteomes" id="UP000199289">
    <property type="component" value="Unassembled WGS sequence"/>
</dbReference>